<name>A0A8I1Y883_BRAEL</name>
<dbReference type="RefSeq" id="WP_209944707.1">
    <property type="nucleotide sequence ID" value="NZ_JAFICZ010000001.1"/>
</dbReference>
<evidence type="ECO:0000313" key="2">
    <source>
        <dbReference type="Proteomes" id="UP000673383"/>
    </source>
</evidence>
<dbReference type="AlphaFoldDB" id="A0A8I1Y883"/>
<gene>
    <name evidence="1" type="ORF">JOH49_006397</name>
</gene>
<dbReference type="Proteomes" id="UP000673383">
    <property type="component" value="Unassembled WGS sequence"/>
</dbReference>
<dbReference type="EMBL" id="JAFICZ010000001">
    <property type="protein sequence ID" value="MBP1296644.1"/>
    <property type="molecule type" value="Genomic_DNA"/>
</dbReference>
<evidence type="ECO:0000313" key="1">
    <source>
        <dbReference type="EMBL" id="MBP1296644.1"/>
    </source>
</evidence>
<accession>A0A8I1Y883</accession>
<sequence>MNTRTEGAAPGTFACHEALHMASVLVGIVEVELVDHASIQDNPEWLKLAEDARDSLTALYQKIGVAHGEASR</sequence>
<proteinExistence type="predicted"/>
<reference evidence="1" key="1">
    <citation type="submission" date="2021-02" db="EMBL/GenBank/DDBJ databases">
        <title>Genomic Encyclopedia of Type Strains, Phase IV (KMG-V): Genome sequencing to study the core and pangenomes of soil and plant-associated prokaryotes.</title>
        <authorList>
            <person name="Whitman W."/>
        </authorList>
    </citation>
    <scope>NUCLEOTIDE SEQUENCE</scope>
    <source>
        <strain evidence="1">USDA 406</strain>
    </source>
</reference>
<organism evidence="1 2">
    <name type="scientific">Bradyrhizobium elkanii</name>
    <dbReference type="NCBI Taxonomy" id="29448"/>
    <lineage>
        <taxon>Bacteria</taxon>
        <taxon>Pseudomonadati</taxon>
        <taxon>Pseudomonadota</taxon>
        <taxon>Alphaproteobacteria</taxon>
        <taxon>Hyphomicrobiales</taxon>
        <taxon>Nitrobacteraceae</taxon>
        <taxon>Bradyrhizobium</taxon>
    </lineage>
</organism>
<comment type="caution">
    <text evidence="1">The sequence shown here is derived from an EMBL/GenBank/DDBJ whole genome shotgun (WGS) entry which is preliminary data.</text>
</comment>
<protein>
    <submittedName>
        <fullName evidence="1">Uncharacterized protein</fullName>
    </submittedName>
</protein>